<accession>A0ABZ1FFD5</accession>
<evidence type="ECO:0000313" key="1">
    <source>
        <dbReference type="EMBL" id="WSB68886.1"/>
    </source>
</evidence>
<reference evidence="1 2" key="1">
    <citation type="submission" date="2022-10" db="EMBL/GenBank/DDBJ databases">
        <title>The complete genomes of actinobacterial strains from the NBC collection.</title>
        <authorList>
            <person name="Joergensen T.S."/>
            <person name="Alvarez Arevalo M."/>
            <person name="Sterndorff E.B."/>
            <person name="Faurdal D."/>
            <person name="Vuksanovic O."/>
            <person name="Mourched A.-S."/>
            <person name="Charusanti P."/>
            <person name="Shaw S."/>
            <person name="Blin K."/>
            <person name="Weber T."/>
        </authorList>
    </citation>
    <scope>NUCLEOTIDE SEQUENCE [LARGE SCALE GENOMIC DNA]</scope>
    <source>
        <strain evidence="1 2">NBC 01774</strain>
    </source>
</reference>
<dbReference type="Proteomes" id="UP001344251">
    <property type="component" value="Chromosome"/>
</dbReference>
<evidence type="ECO:0000313" key="2">
    <source>
        <dbReference type="Proteomes" id="UP001344251"/>
    </source>
</evidence>
<keyword evidence="2" id="KW-1185">Reference proteome</keyword>
<organism evidence="1 2">
    <name type="scientific">Streptomyces decoyicus</name>
    <dbReference type="NCBI Taxonomy" id="249567"/>
    <lineage>
        <taxon>Bacteria</taxon>
        <taxon>Bacillati</taxon>
        <taxon>Actinomycetota</taxon>
        <taxon>Actinomycetes</taxon>
        <taxon>Kitasatosporales</taxon>
        <taxon>Streptomycetaceae</taxon>
        <taxon>Streptomyces</taxon>
    </lineage>
</organism>
<dbReference type="EMBL" id="CP109106">
    <property type="protein sequence ID" value="WSB68886.1"/>
    <property type="molecule type" value="Genomic_DNA"/>
</dbReference>
<proteinExistence type="predicted"/>
<sequence>MFAHAILTWGDGTRYGFAARRPLAARRRLLLTDRRVTAAAPIPPTATKRRTPAT</sequence>
<gene>
    <name evidence="1" type="ORF">OG863_13495</name>
</gene>
<dbReference type="RefSeq" id="WP_326618379.1">
    <property type="nucleotide sequence ID" value="NZ_CP109106.1"/>
</dbReference>
<name>A0ABZ1FFD5_9ACTN</name>
<protein>
    <submittedName>
        <fullName evidence="1">Uncharacterized protein</fullName>
    </submittedName>
</protein>